<name>A0AAW4YM88_9BACT</name>
<keyword evidence="1" id="KW-1133">Transmembrane helix</keyword>
<dbReference type="EMBL" id="JAJTVO010000018">
    <property type="protein sequence ID" value="MCE4122694.1"/>
    <property type="molecule type" value="Genomic_DNA"/>
</dbReference>
<sequence>MIKKSVEQLEKPTISIDEEKLIAAGFINSGKRKFIETVVEFSESLFTKTVILSDASSEESEREITSDYVKEAAYKIFAHPIKHHSVIYRLLVIVEYILSVGIGVGGSNLNSIWGVILFVLCFASAVLSFAYRKIKENE</sequence>
<dbReference type="RefSeq" id="WP_233339414.1">
    <property type="nucleotide sequence ID" value="NZ_JAJTVO010000018.1"/>
</dbReference>
<keyword evidence="1" id="KW-0812">Transmembrane</keyword>
<protein>
    <submittedName>
        <fullName evidence="2">Uncharacterized protein</fullName>
    </submittedName>
</protein>
<proteinExistence type="predicted"/>
<comment type="caution">
    <text evidence="2">The sequence shown here is derived from an EMBL/GenBank/DDBJ whole genome shotgun (WGS) entry which is preliminary data.</text>
</comment>
<accession>A0AAW4YM88</accession>
<keyword evidence="1" id="KW-0472">Membrane</keyword>
<organism evidence="2 3">
    <name type="scientific">Segatella copri</name>
    <dbReference type="NCBI Taxonomy" id="165179"/>
    <lineage>
        <taxon>Bacteria</taxon>
        <taxon>Pseudomonadati</taxon>
        <taxon>Bacteroidota</taxon>
        <taxon>Bacteroidia</taxon>
        <taxon>Bacteroidales</taxon>
        <taxon>Prevotellaceae</taxon>
        <taxon>Segatella</taxon>
    </lineage>
</organism>
<evidence type="ECO:0000313" key="2">
    <source>
        <dbReference type="EMBL" id="MCE4122694.1"/>
    </source>
</evidence>
<dbReference type="Proteomes" id="UP001200307">
    <property type="component" value="Unassembled WGS sequence"/>
</dbReference>
<gene>
    <name evidence="2" type="ORF">LYY06_10530</name>
</gene>
<evidence type="ECO:0000313" key="3">
    <source>
        <dbReference type="Proteomes" id="UP001200307"/>
    </source>
</evidence>
<reference evidence="2" key="1">
    <citation type="submission" date="2021-12" db="EMBL/GenBank/DDBJ databases">
        <authorList>
            <person name="Lv X."/>
        </authorList>
    </citation>
    <scope>NUCLEOTIDE SEQUENCE</scope>
    <source>
        <strain evidence="2">HF2106</strain>
    </source>
</reference>
<evidence type="ECO:0000256" key="1">
    <source>
        <dbReference type="SAM" id="Phobius"/>
    </source>
</evidence>
<dbReference type="AlphaFoldDB" id="A0AAW4YM88"/>
<feature type="transmembrane region" description="Helical" evidence="1">
    <location>
        <begin position="86"/>
        <end position="106"/>
    </location>
</feature>
<feature type="transmembrane region" description="Helical" evidence="1">
    <location>
        <begin position="112"/>
        <end position="131"/>
    </location>
</feature>